<evidence type="ECO:0000256" key="5">
    <source>
        <dbReference type="ARBA" id="ARBA00022553"/>
    </source>
</evidence>
<dbReference type="EMBL" id="JAVRJZ010000015">
    <property type="protein sequence ID" value="KAK2712985.1"/>
    <property type="molecule type" value="Genomic_DNA"/>
</dbReference>
<evidence type="ECO:0000256" key="1">
    <source>
        <dbReference type="ARBA" id="ARBA00004496"/>
    </source>
</evidence>
<evidence type="ECO:0000313" key="10">
    <source>
        <dbReference type="Proteomes" id="UP001187531"/>
    </source>
</evidence>
<sequence>MLPTSKLEFDTGCPHYCFEYRVQQRMTSKEDQFDGVLLSLAQQHEGGVKDLLETIFSFLLRKTDFYTGGTQGEAKKLVLEKFQKYEAKADAERKRKAEEIEERERKRKERLKKEKEEEEKLLKKNEDEPKIKELTDEEAAKLEKEIEDSKKQKETVDSKEDNTKEEEEEEDEKDKGKLKPNEGNGCDLPNYRWTQTLQEIELRVPLNVNFIPKSRDIVVDIAKKHIKVGIRGQPPIIDGDLCNEVKVEDSTWVLEDRKTIFVSMEKVNKMEWWTRLVTTDPEINTKKVQPENSKLSDLDSETRSMVEKMMYDQRQKEMGLPTSEEQKKQDMLKKFMEQHPEMDFSKCKFS</sequence>
<dbReference type="PANTHER" id="PTHR12356">
    <property type="entry name" value="NUCLEAR MOVEMENT PROTEIN NUDC"/>
    <property type="match status" value="1"/>
</dbReference>
<comment type="caution">
    <text evidence="9">The sequence shown here is derived from an EMBL/GenBank/DDBJ whole genome shotgun (WGS) entry which is preliminary data.</text>
</comment>
<keyword evidence="5" id="KW-0597">Phosphoprotein</keyword>
<proteinExistence type="inferred from homology"/>
<evidence type="ECO:0000256" key="4">
    <source>
        <dbReference type="ARBA" id="ARBA00022490"/>
    </source>
</evidence>
<evidence type="ECO:0000256" key="7">
    <source>
        <dbReference type="SAM" id="MobiDB-lite"/>
    </source>
</evidence>
<dbReference type="PROSITE" id="PS51203">
    <property type="entry name" value="CS"/>
    <property type="match status" value="1"/>
</dbReference>
<evidence type="ECO:0000256" key="6">
    <source>
        <dbReference type="ARBA" id="ARBA00030427"/>
    </source>
</evidence>
<dbReference type="InterPro" id="IPR007052">
    <property type="entry name" value="CS_dom"/>
</dbReference>
<feature type="compositionally biased region" description="Basic and acidic residues" evidence="7">
    <location>
        <begin position="90"/>
        <end position="104"/>
    </location>
</feature>
<reference evidence="9" key="1">
    <citation type="submission" date="2023-07" db="EMBL/GenBank/DDBJ databases">
        <title>Chromosome-level genome assembly of Artemia franciscana.</title>
        <authorList>
            <person name="Jo E."/>
        </authorList>
    </citation>
    <scope>NUCLEOTIDE SEQUENCE</scope>
    <source>
        <tissue evidence="9">Whole body</tissue>
    </source>
</reference>
<dbReference type="InterPro" id="IPR037898">
    <property type="entry name" value="NudC_fam"/>
</dbReference>
<protein>
    <recommendedName>
        <fullName evidence="3">Nuclear migration protein nudC</fullName>
    </recommendedName>
    <alternativeName>
        <fullName evidence="6">Nuclear distribution protein C homolog</fullName>
    </alternativeName>
</protein>
<organism evidence="9 10">
    <name type="scientific">Artemia franciscana</name>
    <name type="common">Brine shrimp</name>
    <name type="synonym">Artemia sanfranciscana</name>
    <dbReference type="NCBI Taxonomy" id="6661"/>
    <lineage>
        <taxon>Eukaryota</taxon>
        <taxon>Metazoa</taxon>
        <taxon>Ecdysozoa</taxon>
        <taxon>Arthropoda</taxon>
        <taxon>Crustacea</taxon>
        <taxon>Branchiopoda</taxon>
        <taxon>Anostraca</taxon>
        <taxon>Artemiidae</taxon>
        <taxon>Artemia</taxon>
    </lineage>
</organism>
<feature type="compositionally biased region" description="Basic and acidic residues" evidence="7">
    <location>
        <begin position="111"/>
        <end position="122"/>
    </location>
</feature>
<dbReference type="AlphaFoldDB" id="A0AA88HNZ5"/>
<dbReference type="GO" id="GO:0051082">
    <property type="term" value="F:unfolded protein binding"/>
    <property type="evidence" value="ECO:0007669"/>
    <property type="project" value="TreeGrafter"/>
</dbReference>
<dbReference type="Pfam" id="PF14050">
    <property type="entry name" value="Nudc_N"/>
    <property type="match status" value="1"/>
</dbReference>
<evidence type="ECO:0000256" key="2">
    <source>
        <dbReference type="ARBA" id="ARBA00010513"/>
    </source>
</evidence>
<name>A0AA88HNZ5_ARTSF</name>
<dbReference type="GO" id="GO:0005737">
    <property type="term" value="C:cytoplasm"/>
    <property type="evidence" value="ECO:0007669"/>
    <property type="project" value="UniProtKB-SubCell"/>
</dbReference>
<dbReference type="InterPro" id="IPR025934">
    <property type="entry name" value="NudC_N_dom"/>
</dbReference>
<feature type="domain" description="CS" evidence="8">
    <location>
        <begin position="186"/>
        <end position="277"/>
    </location>
</feature>
<comment type="subcellular location">
    <subcellularLocation>
        <location evidence="1">Cytoplasm</location>
    </subcellularLocation>
</comment>
<dbReference type="InterPro" id="IPR008978">
    <property type="entry name" value="HSP20-like_chaperone"/>
</dbReference>
<dbReference type="CDD" id="cd06492">
    <property type="entry name" value="p23_mNUDC_like"/>
    <property type="match status" value="1"/>
</dbReference>
<dbReference type="FunFam" id="2.60.40.790:FF:000001">
    <property type="entry name" value="Nuclear migration protein nudC"/>
    <property type="match status" value="1"/>
</dbReference>
<feature type="compositionally biased region" description="Acidic residues" evidence="7">
    <location>
        <begin position="163"/>
        <end position="172"/>
    </location>
</feature>
<evidence type="ECO:0000313" key="9">
    <source>
        <dbReference type="EMBL" id="KAK2712985.1"/>
    </source>
</evidence>
<feature type="compositionally biased region" description="Basic and acidic residues" evidence="7">
    <location>
        <begin position="143"/>
        <end position="162"/>
    </location>
</feature>
<evidence type="ECO:0000256" key="3">
    <source>
        <dbReference type="ARBA" id="ARBA00017641"/>
    </source>
</evidence>
<dbReference type="Pfam" id="PF04969">
    <property type="entry name" value="CS"/>
    <property type="match status" value="1"/>
</dbReference>
<accession>A0AA88HNZ5</accession>
<dbReference type="SUPFAM" id="SSF49764">
    <property type="entry name" value="HSP20-like chaperones"/>
    <property type="match status" value="1"/>
</dbReference>
<feature type="region of interest" description="Disordered" evidence="7">
    <location>
        <begin position="90"/>
        <end position="122"/>
    </location>
</feature>
<dbReference type="Gene3D" id="2.60.40.790">
    <property type="match status" value="1"/>
</dbReference>
<dbReference type="PANTHER" id="PTHR12356:SF3">
    <property type="entry name" value="NUCLEAR MIGRATION PROTEIN NUDC"/>
    <property type="match status" value="1"/>
</dbReference>
<gene>
    <name evidence="9" type="ORF">QYM36_011623</name>
</gene>
<dbReference type="GO" id="GO:0006457">
    <property type="term" value="P:protein folding"/>
    <property type="evidence" value="ECO:0007669"/>
    <property type="project" value="TreeGrafter"/>
</dbReference>
<feature type="region of interest" description="Disordered" evidence="7">
    <location>
        <begin position="143"/>
        <end position="186"/>
    </location>
</feature>
<keyword evidence="10" id="KW-1185">Reference proteome</keyword>
<keyword evidence="4" id="KW-0963">Cytoplasm</keyword>
<evidence type="ECO:0000259" key="8">
    <source>
        <dbReference type="PROSITE" id="PS51203"/>
    </source>
</evidence>
<comment type="similarity">
    <text evidence="2">Belongs to the nudC family.</text>
</comment>
<dbReference type="Proteomes" id="UP001187531">
    <property type="component" value="Unassembled WGS sequence"/>
</dbReference>